<dbReference type="eggNOG" id="KOG0019">
    <property type="taxonomic scope" value="Eukaryota"/>
</dbReference>
<evidence type="ECO:0000313" key="6">
    <source>
        <dbReference type="EMBL" id="EDO40301.1"/>
    </source>
</evidence>
<dbReference type="PANTHER" id="PTHR24198">
    <property type="entry name" value="ANKYRIN REPEAT AND PROTEIN KINASE DOMAIN-CONTAINING PROTEIN"/>
    <property type="match status" value="1"/>
</dbReference>
<feature type="transmembrane region" description="Helical" evidence="5">
    <location>
        <begin position="807"/>
        <end position="829"/>
    </location>
</feature>
<dbReference type="PANTHER" id="PTHR24198:SF165">
    <property type="entry name" value="ANKYRIN REPEAT-CONTAINING PROTEIN-RELATED"/>
    <property type="match status" value="1"/>
</dbReference>
<dbReference type="InParanoid" id="A7S7U5"/>
<dbReference type="InterPro" id="IPR002110">
    <property type="entry name" value="Ankyrin_rpt"/>
</dbReference>
<dbReference type="AlphaFoldDB" id="A7S7U5"/>
<dbReference type="Pfam" id="PF12796">
    <property type="entry name" value="Ank_2"/>
    <property type="match status" value="2"/>
</dbReference>
<dbReference type="SMART" id="SM00248">
    <property type="entry name" value="ANK"/>
    <property type="match status" value="7"/>
</dbReference>
<feature type="compositionally biased region" description="Basic and acidic residues" evidence="4">
    <location>
        <begin position="300"/>
        <end position="326"/>
    </location>
</feature>
<feature type="transmembrane region" description="Helical" evidence="5">
    <location>
        <begin position="779"/>
        <end position="800"/>
    </location>
</feature>
<keyword evidence="7" id="KW-1185">Reference proteome</keyword>
<evidence type="ECO:0000256" key="2">
    <source>
        <dbReference type="ARBA" id="ARBA00023043"/>
    </source>
</evidence>
<sequence>MSSDESDESALLTRNTKRRRLARLESLSSDSEGELDLDINSRISVTKRNLVKTPKTESQIRRSKRSNLKSSSESDNEDNYSNNSSPKPSPKTPRTRKSSNGRNLAGNSCPTSTSRSSERLRQKASREFKLPQRDKALESISPGVLRNVELEEERCKSLRPCRLVNNFIRERNSYVTERAADCYPSGDSLSDFIDDDGDDDGHNPTSSSDDSSPKIKPWSKLRSGVEDEQQAVTSRERQEEIGFPSEDSDVPLSRIRRRHDSSSCDDPYEDKQSVKREKDLPVKKAPTARPKSRRARTLARKKEDSKQQLFTELKEKRKMAKLEPKTRIAQKAKVQESPETSEDEEYNDTCDLALNTFSHKGGNIESAEQNKQYIEKSPRKHKLGKRLSKWNRIVKQDESESEDGTLAECTTDQNKSIPLHLAILDDDINGAKKCLEDSADSIYERGPSKRTALHLVALQGNAIMMRILLRYGADRTALDKYGFPAIAYAANGHPDCLKVLLDRVDLKSINKTLMKSKSGMNMLHFAIGEDRSGSGCSTRGRCMDMLFSHDKKACVKVLERRDSRGLSPLAAAIYAGQHQCAAILLKYGANPNTFKTANGGNMLHFAVECASYLEGGNDFNNSLCLRQLLNPLKLVIDQRDQEHDFTPLMQSCLSGNADCLAALIDAGATVMITTGTYRWVWLGIAGYGLVSLGMVWYRWVWLGMVGYCWVWFGIAGYGWVWLGIAGYGWVSLGIAGYGWVLLGIVGYRWVLLGMAGYHWVSLGMVGYRWVWLGIAGYRWVWLGIVGYCWVSLGIAGYGWVSLGIAGYGWVWLGIAGYGWVSLGMVGYRWVWLGIAGYGWVSLGMVGYRWVWLGVAGYGWISLGMVGYRWDSHKTSALHLAAMAGNTRCVQLLLDSGHPVDCLDKYGWPPLLYANFKAQESCVLALMKPKPEQLFVLGDLLKKPSNEAQKEKTFKVVKNALISLANHDAYYTVFNDFIRRNPEMLEENNHGLLQCTWRAILDFDNKRRWFRAKIRTLKSSFSAGGSRSLSVDRSDVLGSAMQQLARLQPHVFRRPFCVTFRNESEERIRNEDYRGSQKLEPEFSPFIYCSYEYKHHVACASTEHTGFPWIKRYEKGGNPRRRVSLRSRFVSLARERSHQHQLSLYETQRDKGHYKL</sequence>
<dbReference type="PROSITE" id="PS50297">
    <property type="entry name" value="ANK_REP_REGION"/>
    <property type="match status" value="3"/>
</dbReference>
<feature type="repeat" description="ANK" evidence="3">
    <location>
        <begin position="564"/>
        <end position="596"/>
    </location>
</feature>
<dbReference type="Pfam" id="PF00023">
    <property type="entry name" value="Ank"/>
    <property type="match status" value="1"/>
</dbReference>
<name>A7S7U5_NEMVE</name>
<feature type="region of interest" description="Disordered" evidence="4">
    <location>
        <begin position="361"/>
        <end position="380"/>
    </location>
</feature>
<dbReference type="HOGENOM" id="CLU_276175_0_0_1"/>
<proteinExistence type="predicted"/>
<feature type="compositionally biased region" description="Basic residues" evidence="4">
    <location>
        <begin position="290"/>
        <end position="299"/>
    </location>
</feature>
<dbReference type="InterPro" id="IPR036770">
    <property type="entry name" value="Ankyrin_rpt-contain_sf"/>
</dbReference>
<evidence type="ECO:0000256" key="3">
    <source>
        <dbReference type="PROSITE-ProRule" id="PRU00023"/>
    </source>
</evidence>
<feature type="transmembrane region" description="Helical" evidence="5">
    <location>
        <begin position="679"/>
        <end position="697"/>
    </location>
</feature>
<feature type="transmembrane region" description="Helical" evidence="5">
    <location>
        <begin position="709"/>
        <end position="730"/>
    </location>
</feature>
<evidence type="ECO:0000256" key="5">
    <source>
        <dbReference type="SAM" id="Phobius"/>
    </source>
</evidence>
<feature type="repeat" description="ANK" evidence="3">
    <location>
        <begin position="872"/>
        <end position="904"/>
    </location>
</feature>
<reference evidence="6 7" key="1">
    <citation type="journal article" date="2007" name="Science">
        <title>Sea anemone genome reveals ancestral eumetazoan gene repertoire and genomic organization.</title>
        <authorList>
            <person name="Putnam N.H."/>
            <person name="Srivastava M."/>
            <person name="Hellsten U."/>
            <person name="Dirks B."/>
            <person name="Chapman J."/>
            <person name="Salamov A."/>
            <person name="Terry A."/>
            <person name="Shapiro H."/>
            <person name="Lindquist E."/>
            <person name="Kapitonov V.V."/>
            <person name="Jurka J."/>
            <person name="Genikhovich G."/>
            <person name="Grigoriev I.V."/>
            <person name="Lucas S.M."/>
            <person name="Steele R.E."/>
            <person name="Finnerty J.R."/>
            <person name="Technau U."/>
            <person name="Martindale M.Q."/>
            <person name="Rokhsar D.S."/>
        </authorList>
    </citation>
    <scope>NUCLEOTIDE SEQUENCE [LARGE SCALE GENOMIC DNA]</scope>
    <source>
        <strain evidence="7">CH2 X CH6</strain>
    </source>
</reference>
<dbReference type="PROSITE" id="PS50088">
    <property type="entry name" value="ANK_REPEAT"/>
    <property type="match status" value="3"/>
</dbReference>
<dbReference type="SUPFAM" id="SSF48403">
    <property type="entry name" value="Ankyrin repeat"/>
    <property type="match status" value="1"/>
</dbReference>
<evidence type="ECO:0000313" key="7">
    <source>
        <dbReference type="Proteomes" id="UP000001593"/>
    </source>
</evidence>
<feature type="compositionally biased region" description="Low complexity" evidence="4">
    <location>
        <begin position="68"/>
        <end position="86"/>
    </location>
</feature>
<gene>
    <name evidence="6" type="ORF">NEMVEDRAFT_v1g208133</name>
</gene>
<feature type="compositionally biased region" description="Polar residues" evidence="4">
    <location>
        <begin position="100"/>
        <end position="115"/>
    </location>
</feature>
<keyword evidence="5" id="KW-1133">Transmembrane helix</keyword>
<dbReference type="eggNOG" id="KOG4177">
    <property type="taxonomic scope" value="Eukaryota"/>
</dbReference>
<feature type="region of interest" description="Disordered" evidence="4">
    <location>
        <begin position="189"/>
        <end position="346"/>
    </location>
</feature>
<keyword evidence="5" id="KW-0812">Transmembrane</keyword>
<protein>
    <submittedName>
        <fullName evidence="6">Uncharacterized protein</fullName>
    </submittedName>
</protein>
<accession>A7S7U5</accession>
<feature type="repeat" description="ANK" evidence="3">
    <location>
        <begin position="448"/>
        <end position="480"/>
    </location>
</feature>
<feature type="compositionally biased region" description="Basic and acidic residues" evidence="4">
    <location>
        <begin position="269"/>
        <end position="282"/>
    </location>
</feature>
<feature type="transmembrane region" description="Helical" evidence="5">
    <location>
        <begin position="849"/>
        <end position="867"/>
    </location>
</feature>
<keyword evidence="2 3" id="KW-0040">ANK repeat</keyword>
<dbReference type="EMBL" id="DS469594">
    <property type="protein sequence ID" value="EDO40301.1"/>
    <property type="molecule type" value="Genomic_DNA"/>
</dbReference>
<feature type="compositionally biased region" description="Basic and acidic residues" evidence="4">
    <location>
        <begin position="116"/>
        <end position="134"/>
    </location>
</feature>
<dbReference type="Gene3D" id="3.90.1750.10">
    <property type="entry name" value="Hect, E3 ligase catalytic domains"/>
    <property type="match status" value="1"/>
</dbReference>
<keyword evidence="1" id="KW-0677">Repeat</keyword>
<dbReference type="Proteomes" id="UP000001593">
    <property type="component" value="Unassembled WGS sequence"/>
</dbReference>
<keyword evidence="5" id="KW-0472">Membrane</keyword>
<feature type="region of interest" description="Disordered" evidence="4">
    <location>
        <begin position="1"/>
        <end position="134"/>
    </location>
</feature>
<feature type="non-terminal residue" evidence="6">
    <location>
        <position position="1"/>
    </location>
</feature>
<evidence type="ECO:0000256" key="1">
    <source>
        <dbReference type="ARBA" id="ARBA00022737"/>
    </source>
</evidence>
<evidence type="ECO:0000256" key="4">
    <source>
        <dbReference type="SAM" id="MobiDB-lite"/>
    </source>
</evidence>
<dbReference type="Gene3D" id="1.25.40.20">
    <property type="entry name" value="Ankyrin repeat-containing domain"/>
    <property type="match status" value="2"/>
</dbReference>
<organism evidence="6 7">
    <name type="scientific">Nematostella vectensis</name>
    <name type="common">Starlet sea anemone</name>
    <dbReference type="NCBI Taxonomy" id="45351"/>
    <lineage>
        <taxon>Eukaryota</taxon>
        <taxon>Metazoa</taxon>
        <taxon>Cnidaria</taxon>
        <taxon>Anthozoa</taxon>
        <taxon>Hexacorallia</taxon>
        <taxon>Actiniaria</taxon>
        <taxon>Edwardsiidae</taxon>
        <taxon>Nematostella</taxon>
    </lineage>
</organism>